<comment type="caution">
    <text evidence="2">The sequence shown here is derived from an EMBL/GenBank/DDBJ whole genome shotgun (WGS) entry which is preliminary data.</text>
</comment>
<protein>
    <submittedName>
        <fullName evidence="2">Uncharacterized protein</fullName>
    </submittedName>
</protein>
<accession>A0AAN6MZV8</accession>
<dbReference type="InterPro" id="IPR021848">
    <property type="entry name" value="HODM_asu-like"/>
</dbReference>
<dbReference type="Pfam" id="PF11927">
    <property type="entry name" value="HODM_asu-like"/>
    <property type="match status" value="1"/>
</dbReference>
<sequence>MTPNFYLRDSGLALLGGPKLLGAVAIVLFISALLVRRLLVRGRKPTLTQVSPHVLQFPPSRRHALTRLPGFEKSAEQVEIPTEILRLRALPTTKQADLGEDNQYTPTGFSTQDIRALGRFPDYAVLSGVRYPAPCSPNWDISRALFRPFRPFRWGYHQHMALMKLDPDWWVELEQNYHQTMAARMELLKTHGDRIFFTGSDGAAATDLACRELMEMLLQFVCKRYPQHFELSADKNVFTNRLLGTQADLADPKLHPLRALFENLPEDYALMLRNEADGLYYLRAAMVCSSVGWDIAQHRDEPLRQIHTHVPDYADKMAPSMDRYFSKMPTDAPIQRCSWSLEDWQAMFTSPEVEKNKGGEWTRSAFASDPAALTPKDLKLRCDWQTLRRLPLSGAIVFNFKAVFTPLAQLRDEPFIPALLLKVLQEGKENLINYKCVDHVRKVAMEALEVWAKEQVQSGIVPENWEVGTLEDSPFFPGWEDKWHRLQGF</sequence>
<gene>
    <name evidence="2" type="ORF">QBC46DRAFT_461968</name>
</gene>
<dbReference type="AlphaFoldDB" id="A0AAN6MZV8"/>
<feature type="transmembrane region" description="Helical" evidence="1">
    <location>
        <begin position="20"/>
        <end position="39"/>
    </location>
</feature>
<keyword evidence="1" id="KW-1133">Transmembrane helix</keyword>
<name>A0AAN6MZV8_9PEZI</name>
<keyword evidence="1" id="KW-0472">Membrane</keyword>
<dbReference type="EMBL" id="MU853914">
    <property type="protein sequence ID" value="KAK3935623.1"/>
    <property type="molecule type" value="Genomic_DNA"/>
</dbReference>
<organism evidence="2 3">
    <name type="scientific">Diplogelasinospora grovesii</name>
    <dbReference type="NCBI Taxonomy" id="303347"/>
    <lineage>
        <taxon>Eukaryota</taxon>
        <taxon>Fungi</taxon>
        <taxon>Dikarya</taxon>
        <taxon>Ascomycota</taxon>
        <taxon>Pezizomycotina</taxon>
        <taxon>Sordariomycetes</taxon>
        <taxon>Sordariomycetidae</taxon>
        <taxon>Sordariales</taxon>
        <taxon>Diplogelasinosporaceae</taxon>
        <taxon>Diplogelasinospora</taxon>
    </lineage>
</organism>
<evidence type="ECO:0000313" key="3">
    <source>
        <dbReference type="Proteomes" id="UP001303473"/>
    </source>
</evidence>
<keyword evidence="3" id="KW-1185">Reference proteome</keyword>
<proteinExistence type="predicted"/>
<evidence type="ECO:0000256" key="1">
    <source>
        <dbReference type="SAM" id="Phobius"/>
    </source>
</evidence>
<reference evidence="3" key="1">
    <citation type="journal article" date="2023" name="Mol. Phylogenet. Evol.">
        <title>Genome-scale phylogeny and comparative genomics of the fungal order Sordariales.</title>
        <authorList>
            <person name="Hensen N."/>
            <person name="Bonometti L."/>
            <person name="Westerberg I."/>
            <person name="Brannstrom I.O."/>
            <person name="Guillou S."/>
            <person name="Cros-Aarteil S."/>
            <person name="Calhoun S."/>
            <person name="Haridas S."/>
            <person name="Kuo A."/>
            <person name="Mondo S."/>
            <person name="Pangilinan J."/>
            <person name="Riley R."/>
            <person name="LaButti K."/>
            <person name="Andreopoulos B."/>
            <person name="Lipzen A."/>
            <person name="Chen C."/>
            <person name="Yan M."/>
            <person name="Daum C."/>
            <person name="Ng V."/>
            <person name="Clum A."/>
            <person name="Steindorff A."/>
            <person name="Ohm R.A."/>
            <person name="Martin F."/>
            <person name="Silar P."/>
            <person name="Natvig D.O."/>
            <person name="Lalanne C."/>
            <person name="Gautier V."/>
            <person name="Ament-Velasquez S.L."/>
            <person name="Kruys A."/>
            <person name="Hutchinson M.I."/>
            <person name="Powell A.J."/>
            <person name="Barry K."/>
            <person name="Miller A.N."/>
            <person name="Grigoriev I.V."/>
            <person name="Debuchy R."/>
            <person name="Gladieux P."/>
            <person name="Hiltunen Thoren M."/>
            <person name="Johannesson H."/>
        </authorList>
    </citation>
    <scope>NUCLEOTIDE SEQUENCE [LARGE SCALE GENOMIC DNA]</scope>
    <source>
        <strain evidence="3">CBS 340.73</strain>
    </source>
</reference>
<keyword evidence="1" id="KW-0812">Transmembrane</keyword>
<evidence type="ECO:0000313" key="2">
    <source>
        <dbReference type="EMBL" id="KAK3935623.1"/>
    </source>
</evidence>
<dbReference type="Proteomes" id="UP001303473">
    <property type="component" value="Unassembled WGS sequence"/>
</dbReference>